<feature type="domain" description="CHAT" evidence="1">
    <location>
        <begin position="2"/>
        <end position="158"/>
    </location>
</feature>
<evidence type="ECO:0000259" key="1">
    <source>
        <dbReference type="Pfam" id="PF12770"/>
    </source>
</evidence>
<gene>
    <name evidence="2" type="ORF">Dfulv_25670</name>
</gene>
<name>A0ABY5WBT5_9ACTN</name>
<dbReference type="EMBL" id="CP073720">
    <property type="protein sequence ID" value="UWP87535.1"/>
    <property type="molecule type" value="Genomic_DNA"/>
</dbReference>
<protein>
    <submittedName>
        <fullName evidence="2">CHAT domain-containing protein</fullName>
    </submittedName>
</protein>
<dbReference type="Proteomes" id="UP001059617">
    <property type="component" value="Chromosome"/>
</dbReference>
<accession>A0ABY5WBT5</accession>
<dbReference type="InterPro" id="IPR024983">
    <property type="entry name" value="CHAT_dom"/>
</dbReference>
<reference evidence="2" key="2">
    <citation type="submission" date="2022-09" db="EMBL/GenBank/DDBJ databases">
        <title>Biosynthetic gene clusters of Dactylosporangioum fulvum.</title>
        <authorList>
            <person name="Caradec T."/>
        </authorList>
    </citation>
    <scope>NUCLEOTIDE SEQUENCE</scope>
    <source>
        <strain evidence="2">NRRL B-16292</strain>
    </source>
</reference>
<proteinExistence type="predicted"/>
<dbReference type="RefSeq" id="WP_259868101.1">
    <property type="nucleotide sequence ID" value="NZ_BAAAST010000204.1"/>
</dbReference>
<dbReference type="PANTHER" id="PTHR10098:SF108">
    <property type="entry name" value="TETRATRICOPEPTIDE REPEAT PROTEIN 28"/>
    <property type="match status" value="1"/>
</dbReference>
<reference evidence="2" key="1">
    <citation type="submission" date="2021-04" db="EMBL/GenBank/DDBJ databases">
        <authorList>
            <person name="Hartkoorn R.C."/>
            <person name="Beaudoing E."/>
            <person name="Hot D."/>
        </authorList>
    </citation>
    <scope>NUCLEOTIDE SEQUENCE</scope>
    <source>
        <strain evidence="2">NRRL B-16292</strain>
    </source>
</reference>
<dbReference type="Pfam" id="PF12770">
    <property type="entry name" value="CHAT"/>
    <property type="match status" value="1"/>
</dbReference>
<evidence type="ECO:0000313" key="3">
    <source>
        <dbReference type="Proteomes" id="UP001059617"/>
    </source>
</evidence>
<evidence type="ECO:0000313" key="2">
    <source>
        <dbReference type="EMBL" id="UWP87535.1"/>
    </source>
</evidence>
<dbReference type="PANTHER" id="PTHR10098">
    <property type="entry name" value="RAPSYN-RELATED"/>
    <property type="match status" value="1"/>
</dbReference>
<sequence length="176" mass="18073">MPHATAEVAALARRSPGARRRTGRRATVEAVLGALDGADLAHVAAHGLFRSDNPLFSALRLVDGPLTVYDLERLARPPRRVVLSACESGLSAVHPGDELLGLTAALLGLGATSLVASVVPVPDAATRPFMLRLYRHLRSGAGPAAALARARRDLAGADPAARVAAAGFACFGAGFA</sequence>
<organism evidence="2 3">
    <name type="scientific">Dactylosporangium fulvum</name>
    <dbReference type="NCBI Taxonomy" id="53359"/>
    <lineage>
        <taxon>Bacteria</taxon>
        <taxon>Bacillati</taxon>
        <taxon>Actinomycetota</taxon>
        <taxon>Actinomycetes</taxon>
        <taxon>Micromonosporales</taxon>
        <taxon>Micromonosporaceae</taxon>
        <taxon>Dactylosporangium</taxon>
    </lineage>
</organism>
<keyword evidence="3" id="KW-1185">Reference proteome</keyword>